<dbReference type="EMBL" id="JACNJD010000133">
    <property type="protein sequence ID" value="MBC8176416.1"/>
    <property type="molecule type" value="Genomic_DNA"/>
</dbReference>
<accession>A0A8J6MYV3</accession>
<dbReference type="SUPFAM" id="SSF47741">
    <property type="entry name" value="CO dehydrogenase ISP C-domain like"/>
    <property type="match status" value="1"/>
</dbReference>
<protein>
    <submittedName>
        <fullName evidence="7">(2Fe-2S)-binding protein</fullName>
    </submittedName>
</protein>
<dbReference type="PANTHER" id="PTHR44379:SF8">
    <property type="entry name" value="XANTHINE DEHYDROGENASE IRON-SULFUR-BINDING SUBUNIT XDHC-RELATED"/>
    <property type="match status" value="1"/>
</dbReference>
<keyword evidence="1" id="KW-0001">2Fe-2S</keyword>
<gene>
    <name evidence="7" type="ORF">H8E19_03350</name>
</gene>
<dbReference type="Pfam" id="PF01799">
    <property type="entry name" value="Fer2_2"/>
    <property type="match status" value="1"/>
</dbReference>
<dbReference type="Gene3D" id="1.10.150.120">
    <property type="entry name" value="[2Fe-2S]-binding domain"/>
    <property type="match status" value="1"/>
</dbReference>
<organism evidence="7 8">
    <name type="scientific">Candidatus Desulfacyla euxinica</name>
    <dbReference type="NCBI Taxonomy" id="2841693"/>
    <lineage>
        <taxon>Bacteria</taxon>
        <taxon>Deltaproteobacteria</taxon>
        <taxon>Candidatus Desulfacyla</taxon>
    </lineage>
</organism>
<evidence type="ECO:0000256" key="3">
    <source>
        <dbReference type="ARBA" id="ARBA00023002"/>
    </source>
</evidence>
<dbReference type="InterPro" id="IPR036884">
    <property type="entry name" value="2Fe-2S-bd_dom_sf"/>
</dbReference>
<dbReference type="InterPro" id="IPR006058">
    <property type="entry name" value="2Fe2S_fd_BS"/>
</dbReference>
<dbReference type="AlphaFoldDB" id="A0A8J6MYV3"/>
<keyword evidence="5" id="KW-0411">Iron-sulfur</keyword>
<name>A0A8J6MYV3_9DELT</name>
<dbReference type="InterPro" id="IPR051452">
    <property type="entry name" value="Diverse_Oxidoreductases"/>
</dbReference>
<dbReference type="InterPro" id="IPR001041">
    <property type="entry name" value="2Fe-2S_ferredoxin-type"/>
</dbReference>
<dbReference type="InterPro" id="IPR012675">
    <property type="entry name" value="Beta-grasp_dom_sf"/>
</dbReference>
<dbReference type="FunFam" id="1.10.150.120:FF:000003">
    <property type="entry name" value="Carbon monoxide dehydrogenase, small subunit"/>
    <property type="match status" value="1"/>
</dbReference>
<keyword evidence="3" id="KW-0560">Oxidoreductase</keyword>
<evidence type="ECO:0000256" key="5">
    <source>
        <dbReference type="ARBA" id="ARBA00023014"/>
    </source>
</evidence>
<dbReference type="PROSITE" id="PS00197">
    <property type="entry name" value="2FE2S_FER_1"/>
    <property type="match status" value="1"/>
</dbReference>
<feature type="domain" description="2Fe-2S ferredoxin-type" evidence="6">
    <location>
        <begin position="1"/>
        <end position="77"/>
    </location>
</feature>
<evidence type="ECO:0000256" key="1">
    <source>
        <dbReference type="ARBA" id="ARBA00022714"/>
    </source>
</evidence>
<dbReference type="GO" id="GO:0051537">
    <property type="term" value="F:2 iron, 2 sulfur cluster binding"/>
    <property type="evidence" value="ECO:0007669"/>
    <property type="project" value="UniProtKB-KW"/>
</dbReference>
<dbReference type="FunFam" id="3.10.20.30:FF:000020">
    <property type="entry name" value="Xanthine dehydrogenase iron-sulfur subunit"/>
    <property type="match status" value="1"/>
</dbReference>
<dbReference type="PROSITE" id="PS51085">
    <property type="entry name" value="2FE2S_FER_2"/>
    <property type="match status" value="1"/>
</dbReference>
<evidence type="ECO:0000259" key="6">
    <source>
        <dbReference type="PROSITE" id="PS51085"/>
    </source>
</evidence>
<dbReference type="Pfam" id="PF00111">
    <property type="entry name" value="Fer2"/>
    <property type="match status" value="1"/>
</dbReference>
<reference evidence="7 8" key="1">
    <citation type="submission" date="2020-08" db="EMBL/GenBank/DDBJ databases">
        <title>Bridging the membrane lipid divide: bacteria of the FCB group superphylum have the potential to synthesize archaeal ether lipids.</title>
        <authorList>
            <person name="Villanueva L."/>
            <person name="Von Meijenfeldt F.A.B."/>
            <person name="Westbye A.B."/>
            <person name="Yadav S."/>
            <person name="Hopmans E.C."/>
            <person name="Dutilh B.E."/>
            <person name="Sinninghe Damste J.S."/>
        </authorList>
    </citation>
    <scope>NUCLEOTIDE SEQUENCE [LARGE SCALE GENOMIC DNA]</scope>
    <source>
        <strain evidence="7">NIOZ-UU27</strain>
    </source>
</reference>
<evidence type="ECO:0000313" key="7">
    <source>
        <dbReference type="EMBL" id="MBC8176416.1"/>
    </source>
</evidence>
<proteinExistence type="predicted"/>
<dbReference type="GO" id="GO:0046872">
    <property type="term" value="F:metal ion binding"/>
    <property type="evidence" value="ECO:0007669"/>
    <property type="project" value="UniProtKB-KW"/>
</dbReference>
<keyword evidence="2" id="KW-0479">Metal-binding</keyword>
<dbReference type="GO" id="GO:0016491">
    <property type="term" value="F:oxidoreductase activity"/>
    <property type="evidence" value="ECO:0007669"/>
    <property type="project" value="UniProtKB-KW"/>
</dbReference>
<dbReference type="InterPro" id="IPR036010">
    <property type="entry name" value="2Fe-2S_ferredoxin-like_sf"/>
</dbReference>
<dbReference type="PANTHER" id="PTHR44379">
    <property type="entry name" value="OXIDOREDUCTASE WITH IRON-SULFUR SUBUNIT"/>
    <property type="match status" value="1"/>
</dbReference>
<sequence>MDIKIHVNGDWYELAVNSGDRLVDVLRDQLDLTGTKEGCGEGECGACTVNLDGKAVLSCLILAVQVDGCTILTIEGLQRGSELHPLQKAFTSESAIQCGYCTPGMIMSANALIYNEPEPDEDTIRKNLSNNLCRCTGYDRPVKAVLKAAKDMKGDTNV</sequence>
<comment type="caution">
    <text evidence="7">The sequence shown here is derived from an EMBL/GenBank/DDBJ whole genome shotgun (WGS) entry which is preliminary data.</text>
</comment>
<dbReference type="CDD" id="cd00207">
    <property type="entry name" value="fer2"/>
    <property type="match status" value="1"/>
</dbReference>
<keyword evidence="4" id="KW-0408">Iron</keyword>
<evidence type="ECO:0000313" key="8">
    <source>
        <dbReference type="Proteomes" id="UP000650524"/>
    </source>
</evidence>
<dbReference type="InterPro" id="IPR002888">
    <property type="entry name" value="2Fe-2S-bd"/>
</dbReference>
<dbReference type="Proteomes" id="UP000650524">
    <property type="component" value="Unassembled WGS sequence"/>
</dbReference>
<evidence type="ECO:0000256" key="4">
    <source>
        <dbReference type="ARBA" id="ARBA00023004"/>
    </source>
</evidence>
<evidence type="ECO:0000256" key="2">
    <source>
        <dbReference type="ARBA" id="ARBA00022723"/>
    </source>
</evidence>
<dbReference type="SUPFAM" id="SSF54292">
    <property type="entry name" value="2Fe-2S ferredoxin-like"/>
    <property type="match status" value="1"/>
</dbReference>
<dbReference type="Gene3D" id="3.10.20.30">
    <property type="match status" value="1"/>
</dbReference>